<gene>
    <name evidence="1" type="ORF">K4L44_15175</name>
</gene>
<protein>
    <submittedName>
        <fullName evidence="1">Crp/Fnr family transcriptional regulator</fullName>
    </submittedName>
</protein>
<accession>A0AC61NE64</accession>
<proteinExistence type="predicted"/>
<dbReference type="EMBL" id="CP081303">
    <property type="protein sequence ID" value="QZE13870.1"/>
    <property type="molecule type" value="Genomic_DNA"/>
</dbReference>
<name>A0AC61NE64_9BACT</name>
<sequence length="200" mass="24201">MNPHLHSFKQFLLSHSPDVENFWTDIAEICEIKHLKQGESLLRKGQKCNYFYFRESGIMRAFDIEDNGNERTRVLFTKQRLFTNYESYEFDEISNLNIVSINESVIICIRKDQYVKLLYKHPEFSMLMIRLLMMTITRILQRRYKLDILKPYDRYLLLKNYIPQVFNDVPQKYLASYLNITTVSLSRMNKRYIEELKENK</sequence>
<reference evidence="1" key="1">
    <citation type="submission" date="2021-08" db="EMBL/GenBank/DDBJ databases">
        <title>Novel anaerobic bacterium isolated from sea squirt in East Sea, Republic of Korea.</title>
        <authorList>
            <person name="Nguyen T.H."/>
            <person name="Li Z."/>
            <person name="Lee Y.-J."/>
            <person name="Ko J."/>
            <person name="Kim S.-G."/>
        </authorList>
    </citation>
    <scope>NUCLEOTIDE SEQUENCE</scope>
    <source>
        <strain evidence="1">KCTC 25031</strain>
    </source>
</reference>
<keyword evidence="2" id="KW-1185">Reference proteome</keyword>
<evidence type="ECO:0000313" key="1">
    <source>
        <dbReference type="EMBL" id="QZE13870.1"/>
    </source>
</evidence>
<dbReference type="Proteomes" id="UP000826212">
    <property type="component" value="Chromosome"/>
</dbReference>
<evidence type="ECO:0000313" key="2">
    <source>
        <dbReference type="Proteomes" id="UP000826212"/>
    </source>
</evidence>
<organism evidence="1 2">
    <name type="scientific">Halosquirtibacter laminarini</name>
    <dbReference type="NCBI Taxonomy" id="3374600"/>
    <lineage>
        <taxon>Bacteria</taxon>
        <taxon>Pseudomonadati</taxon>
        <taxon>Bacteroidota</taxon>
        <taxon>Bacteroidia</taxon>
        <taxon>Marinilabiliales</taxon>
        <taxon>Prolixibacteraceae</taxon>
        <taxon>Halosquirtibacter</taxon>
    </lineage>
</organism>